<dbReference type="Gene3D" id="1.20.1080.10">
    <property type="entry name" value="Glycerol uptake facilitator protein"/>
    <property type="match status" value="1"/>
</dbReference>
<keyword evidence="8 11" id="KW-0472">Membrane</keyword>
<dbReference type="CDD" id="cd00333">
    <property type="entry name" value="MIP"/>
    <property type="match status" value="1"/>
</dbReference>
<keyword evidence="6" id="KW-0677">Repeat</keyword>
<feature type="transmembrane region" description="Helical" evidence="11">
    <location>
        <begin position="351"/>
        <end position="372"/>
    </location>
</feature>
<dbReference type="Pfam" id="PF00230">
    <property type="entry name" value="MIP"/>
    <property type="match status" value="1"/>
</dbReference>
<evidence type="ECO:0000256" key="6">
    <source>
        <dbReference type="ARBA" id="ARBA00022737"/>
    </source>
</evidence>
<comment type="similarity">
    <text evidence="2 9">Belongs to the MIP/aquaporin (TC 1.A.8) family.</text>
</comment>
<comment type="subunit">
    <text evidence="3">Homotetramer.</text>
</comment>
<evidence type="ECO:0000256" key="4">
    <source>
        <dbReference type="ARBA" id="ARBA00022448"/>
    </source>
</evidence>
<evidence type="ECO:0000256" key="10">
    <source>
        <dbReference type="SAM" id="MobiDB-lite"/>
    </source>
</evidence>
<sequence>MGKSKKRQGSGPKSNPKKKQISKEGNSANEDFCQHMLAESECGFCYRERFDEMYGWYNSGSEDDELDSNDISHIFADFLKYQATNSNTLRWTRASTKSRRTTDSSLPSLEPILPTIEKPHTVFCIEENQQTNDNLTVKVISRVIGVPDVKNWPMLTRCLIAEFIGTLLLVLIGCMSIAFSKTDNFLDVVKIALTFGLIIATMVQSIGHVSGCHINPAVTCGLAISGHISLIKAVLYIVVQCLGAVVGAIILSEISPSSGFGKGGNLGVTTVSAELSAKQGFIVEAIITFVLILVVQSVCDVRRTDLKGSVGVAIGFAITCCHLAAIKYTGASMNPARSFGPALVSGIWDNHWVYWAGPILGGVVAGLIYTGVFRVTKGSEEDSYDFQSS</sequence>
<keyword evidence="4 9" id="KW-0813">Transport</keyword>
<name>A0A9P0F4Y1_BEMTA</name>
<dbReference type="Proteomes" id="UP001152759">
    <property type="component" value="Chromosome 5"/>
</dbReference>
<feature type="transmembrane region" description="Helical" evidence="11">
    <location>
        <begin position="191"/>
        <end position="212"/>
    </location>
</feature>
<dbReference type="GO" id="GO:0005886">
    <property type="term" value="C:plasma membrane"/>
    <property type="evidence" value="ECO:0007669"/>
    <property type="project" value="TreeGrafter"/>
</dbReference>
<evidence type="ECO:0000313" key="12">
    <source>
        <dbReference type="EMBL" id="CAH0389864.1"/>
    </source>
</evidence>
<evidence type="ECO:0000256" key="2">
    <source>
        <dbReference type="ARBA" id="ARBA00006175"/>
    </source>
</evidence>
<dbReference type="GO" id="GO:0015250">
    <property type="term" value="F:water channel activity"/>
    <property type="evidence" value="ECO:0007669"/>
    <property type="project" value="UniProtKB-ARBA"/>
</dbReference>
<feature type="transmembrane region" description="Helical" evidence="11">
    <location>
        <begin position="281"/>
        <end position="298"/>
    </location>
</feature>
<protein>
    <submittedName>
        <fullName evidence="12">Uncharacterized protein</fullName>
    </submittedName>
</protein>
<dbReference type="AlphaFoldDB" id="A0A9P0F4Y1"/>
<feature type="transmembrane region" description="Helical" evidence="11">
    <location>
        <begin position="310"/>
        <end position="331"/>
    </location>
</feature>
<proteinExistence type="inferred from homology"/>
<evidence type="ECO:0000256" key="11">
    <source>
        <dbReference type="SAM" id="Phobius"/>
    </source>
</evidence>
<dbReference type="NCBIfam" id="TIGR00861">
    <property type="entry name" value="MIP"/>
    <property type="match status" value="1"/>
</dbReference>
<evidence type="ECO:0000256" key="8">
    <source>
        <dbReference type="ARBA" id="ARBA00023136"/>
    </source>
</evidence>
<keyword evidence="13" id="KW-1185">Reference proteome</keyword>
<keyword evidence="7 11" id="KW-1133">Transmembrane helix</keyword>
<dbReference type="PRINTS" id="PR00783">
    <property type="entry name" value="MINTRINSICP"/>
</dbReference>
<evidence type="ECO:0000256" key="9">
    <source>
        <dbReference type="RuleBase" id="RU000477"/>
    </source>
</evidence>
<evidence type="ECO:0000313" key="13">
    <source>
        <dbReference type="Proteomes" id="UP001152759"/>
    </source>
</evidence>
<feature type="transmembrane region" description="Helical" evidence="11">
    <location>
        <begin position="159"/>
        <end position="179"/>
    </location>
</feature>
<dbReference type="KEGG" id="btab:109034550"/>
<reference evidence="12" key="1">
    <citation type="submission" date="2021-12" db="EMBL/GenBank/DDBJ databases">
        <authorList>
            <person name="King R."/>
        </authorList>
    </citation>
    <scope>NUCLEOTIDE SEQUENCE</scope>
</reference>
<evidence type="ECO:0000256" key="5">
    <source>
        <dbReference type="ARBA" id="ARBA00022692"/>
    </source>
</evidence>
<feature type="region of interest" description="Disordered" evidence="10">
    <location>
        <begin position="1"/>
        <end position="26"/>
    </location>
</feature>
<evidence type="ECO:0000256" key="7">
    <source>
        <dbReference type="ARBA" id="ARBA00022989"/>
    </source>
</evidence>
<dbReference type="InterPro" id="IPR000425">
    <property type="entry name" value="MIP"/>
</dbReference>
<accession>A0A9P0F4Y1</accession>
<evidence type="ECO:0000256" key="1">
    <source>
        <dbReference type="ARBA" id="ARBA00004141"/>
    </source>
</evidence>
<dbReference type="PANTHER" id="PTHR19139">
    <property type="entry name" value="AQUAPORIN TRANSPORTER"/>
    <property type="match status" value="1"/>
</dbReference>
<dbReference type="PANTHER" id="PTHR19139:SF291">
    <property type="entry name" value="AQUAPORIN"/>
    <property type="match status" value="1"/>
</dbReference>
<organism evidence="12 13">
    <name type="scientific">Bemisia tabaci</name>
    <name type="common">Sweetpotato whitefly</name>
    <name type="synonym">Aleurodes tabaci</name>
    <dbReference type="NCBI Taxonomy" id="7038"/>
    <lineage>
        <taxon>Eukaryota</taxon>
        <taxon>Metazoa</taxon>
        <taxon>Ecdysozoa</taxon>
        <taxon>Arthropoda</taxon>
        <taxon>Hexapoda</taxon>
        <taxon>Insecta</taxon>
        <taxon>Pterygota</taxon>
        <taxon>Neoptera</taxon>
        <taxon>Paraneoptera</taxon>
        <taxon>Hemiptera</taxon>
        <taxon>Sternorrhyncha</taxon>
        <taxon>Aleyrodoidea</taxon>
        <taxon>Aleyrodidae</taxon>
        <taxon>Aleyrodinae</taxon>
        <taxon>Bemisia</taxon>
    </lineage>
</organism>
<dbReference type="FunFam" id="1.20.1080.10:FF:000009">
    <property type="entry name" value="aquaporin-4 isoform X1"/>
    <property type="match status" value="1"/>
</dbReference>
<dbReference type="InterPro" id="IPR023271">
    <property type="entry name" value="Aquaporin-like"/>
</dbReference>
<comment type="subcellular location">
    <subcellularLocation>
        <location evidence="1">Membrane</location>
        <topology evidence="1">Multi-pass membrane protein</topology>
    </subcellularLocation>
</comment>
<dbReference type="InterPro" id="IPR034294">
    <property type="entry name" value="Aquaporin_transptr"/>
</dbReference>
<evidence type="ECO:0000256" key="3">
    <source>
        <dbReference type="ARBA" id="ARBA00011881"/>
    </source>
</evidence>
<keyword evidence="5 9" id="KW-0812">Transmembrane</keyword>
<dbReference type="GO" id="GO:0048878">
    <property type="term" value="P:chemical homeostasis"/>
    <property type="evidence" value="ECO:0007669"/>
    <property type="project" value="UniProtKB-ARBA"/>
</dbReference>
<dbReference type="EMBL" id="OU963866">
    <property type="protein sequence ID" value="CAH0389864.1"/>
    <property type="molecule type" value="Genomic_DNA"/>
</dbReference>
<feature type="transmembrane region" description="Helical" evidence="11">
    <location>
        <begin position="233"/>
        <end position="251"/>
    </location>
</feature>
<dbReference type="SUPFAM" id="SSF81338">
    <property type="entry name" value="Aquaporin-like"/>
    <property type="match status" value="1"/>
</dbReference>
<gene>
    <name evidence="12" type="ORF">BEMITA_LOCUS8647</name>
</gene>